<name>A0A284VQQ8_9EURY</name>
<proteinExistence type="predicted"/>
<evidence type="ECO:0000313" key="1">
    <source>
        <dbReference type="EMBL" id="SNQ61507.1"/>
    </source>
</evidence>
<gene>
    <name evidence="1" type="ORF">MNV_380007</name>
</gene>
<dbReference type="SUPFAM" id="SSF56281">
    <property type="entry name" value="Metallo-hydrolase/oxidoreductase"/>
    <property type="match status" value="1"/>
</dbReference>
<dbReference type="Proteomes" id="UP000218615">
    <property type="component" value="Unassembled WGS sequence"/>
</dbReference>
<evidence type="ECO:0000313" key="2">
    <source>
        <dbReference type="Proteomes" id="UP000218615"/>
    </source>
</evidence>
<dbReference type="EMBL" id="FZMP01000183">
    <property type="protein sequence ID" value="SNQ61507.1"/>
    <property type="molecule type" value="Genomic_DNA"/>
</dbReference>
<organism evidence="1 2">
    <name type="scientific">Candidatus Methanoperedens nitratireducens</name>
    <dbReference type="NCBI Taxonomy" id="1392998"/>
    <lineage>
        <taxon>Archaea</taxon>
        <taxon>Methanobacteriati</taxon>
        <taxon>Methanobacteriota</taxon>
        <taxon>Stenosarchaea group</taxon>
        <taxon>Methanomicrobia</taxon>
        <taxon>Methanosarcinales</taxon>
        <taxon>ANME-2 cluster</taxon>
        <taxon>Candidatus Methanoperedentaceae</taxon>
        <taxon>Candidatus Methanoperedens</taxon>
    </lineage>
</organism>
<accession>A0A284VQQ8</accession>
<reference evidence="2" key="1">
    <citation type="submission" date="2017-06" db="EMBL/GenBank/DDBJ databases">
        <authorList>
            <person name="Cremers G."/>
        </authorList>
    </citation>
    <scope>NUCLEOTIDE SEQUENCE [LARGE SCALE GENOMIC DNA]</scope>
</reference>
<dbReference type="AlphaFoldDB" id="A0A284VQQ8"/>
<dbReference type="RefSeq" id="WP_143311758.1">
    <property type="nucleotide sequence ID" value="NZ_FZMP01000183.1"/>
</dbReference>
<protein>
    <submittedName>
        <fullName evidence="1">Uncharacterized protein</fullName>
    </submittedName>
</protein>
<dbReference type="Gene3D" id="3.60.15.10">
    <property type="entry name" value="Ribonuclease Z/Hydroxyacylglutathione hydrolase-like"/>
    <property type="match status" value="1"/>
</dbReference>
<keyword evidence="2" id="KW-1185">Reference proteome</keyword>
<sequence length="138" mass="15673">MNLSDGTHTEDGGGMFEYFPKDIWSNYKVDGRNPYRTDEHNNVLQVANCLLIKHPDGNILVETGMHDKTRSYVKHHNIIKKPSLIESMHAVGIKPLDIGIVNVIQKKEFQTAMNPGFELENDYFSAEKDVLPLEAFLS</sequence>
<dbReference type="InterPro" id="IPR036866">
    <property type="entry name" value="RibonucZ/Hydroxyglut_hydro"/>
</dbReference>